<feature type="transmembrane region" description="Helical" evidence="14">
    <location>
        <begin position="260"/>
        <end position="285"/>
    </location>
</feature>
<keyword evidence="16" id="KW-1185">Reference proteome</keyword>
<feature type="region of interest" description="Disordered" evidence="13">
    <location>
        <begin position="1"/>
        <end position="26"/>
    </location>
</feature>
<comment type="subcellular location">
    <subcellularLocation>
        <location evidence="2">Cell membrane</location>
        <topology evidence="2">Multi-pass membrane protein</topology>
    </subcellularLocation>
</comment>
<dbReference type="CDD" id="cd13137">
    <property type="entry name" value="MATE_NorM_like"/>
    <property type="match status" value="1"/>
</dbReference>
<evidence type="ECO:0000256" key="12">
    <source>
        <dbReference type="ARBA" id="ARBA00031636"/>
    </source>
</evidence>
<evidence type="ECO:0000256" key="11">
    <source>
        <dbReference type="ARBA" id="ARBA00023136"/>
    </source>
</evidence>
<dbReference type="PIRSF" id="PIRSF006603">
    <property type="entry name" value="DinF"/>
    <property type="match status" value="1"/>
</dbReference>
<dbReference type="NCBIfam" id="TIGR00797">
    <property type="entry name" value="matE"/>
    <property type="match status" value="1"/>
</dbReference>
<keyword evidence="7" id="KW-1003">Cell membrane</keyword>
<comment type="caution">
    <text evidence="15">The sequence shown here is derived from an EMBL/GenBank/DDBJ whole genome shotgun (WGS) entry which is preliminary data.</text>
</comment>
<name>A0ABW1X539_9ACTN</name>
<evidence type="ECO:0000256" key="10">
    <source>
        <dbReference type="ARBA" id="ARBA00023065"/>
    </source>
</evidence>
<dbReference type="InterPro" id="IPR050222">
    <property type="entry name" value="MATE_MdtK"/>
</dbReference>
<feature type="transmembrane region" description="Helical" evidence="14">
    <location>
        <begin position="183"/>
        <end position="202"/>
    </location>
</feature>
<evidence type="ECO:0000256" key="8">
    <source>
        <dbReference type="ARBA" id="ARBA00022692"/>
    </source>
</evidence>
<evidence type="ECO:0000256" key="14">
    <source>
        <dbReference type="SAM" id="Phobius"/>
    </source>
</evidence>
<dbReference type="PANTHER" id="PTHR43298:SF2">
    <property type="entry name" value="FMN_FAD EXPORTER YEEO-RELATED"/>
    <property type="match status" value="1"/>
</dbReference>
<keyword evidence="9 14" id="KW-1133">Transmembrane helix</keyword>
<dbReference type="RefSeq" id="WP_343886525.1">
    <property type="nucleotide sequence ID" value="NZ_BAAAKI010000016.1"/>
</dbReference>
<organism evidence="15 16">
    <name type="scientific">Luteococcus sanguinis</name>
    <dbReference type="NCBI Taxonomy" id="174038"/>
    <lineage>
        <taxon>Bacteria</taxon>
        <taxon>Bacillati</taxon>
        <taxon>Actinomycetota</taxon>
        <taxon>Actinomycetes</taxon>
        <taxon>Propionibacteriales</taxon>
        <taxon>Propionibacteriaceae</taxon>
        <taxon>Luteococcus</taxon>
    </lineage>
</organism>
<dbReference type="InterPro" id="IPR002528">
    <property type="entry name" value="MATE_fam"/>
</dbReference>
<feature type="transmembrane region" description="Helical" evidence="14">
    <location>
        <begin position="114"/>
        <end position="140"/>
    </location>
</feature>
<evidence type="ECO:0000256" key="6">
    <source>
        <dbReference type="ARBA" id="ARBA00022449"/>
    </source>
</evidence>
<feature type="transmembrane region" description="Helical" evidence="14">
    <location>
        <begin position="379"/>
        <end position="398"/>
    </location>
</feature>
<keyword evidence="11 14" id="KW-0472">Membrane</keyword>
<reference evidence="16" key="1">
    <citation type="journal article" date="2019" name="Int. J. Syst. Evol. Microbiol.">
        <title>The Global Catalogue of Microorganisms (GCM) 10K type strain sequencing project: providing services to taxonomists for standard genome sequencing and annotation.</title>
        <authorList>
            <consortium name="The Broad Institute Genomics Platform"/>
            <consortium name="The Broad Institute Genome Sequencing Center for Infectious Disease"/>
            <person name="Wu L."/>
            <person name="Ma J."/>
        </authorList>
    </citation>
    <scope>NUCLEOTIDE SEQUENCE [LARGE SCALE GENOMIC DNA]</scope>
    <source>
        <strain evidence="16">CGMCC 1.15277</strain>
    </source>
</reference>
<dbReference type="InterPro" id="IPR048279">
    <property type="entry name" value="MdtK-like"/>
</dbReference>
<feature type="transmembrane region" description="Helical" evidence="14">
    <location>
        <begin position="78"/>
        <end position="102"/>
    </location>
</feature>
<keyword evidence="10" id="KW-0406">Ion transport</keyword>
<comment type="function">
    <text evidence="1">Multidrug efflux pump.</text>
</comment>
<evidence type="ECO:0000256" key="4">
    <source>
        <dbReference type="ARBA" id="ARBA00020268"/>
    </source>
</evidence>
<evidence type="ECO:0000256" key="7">
    <source>
        <dbReference type="ARBA" id="ARBA00022475"/>
    </source>
</evidence>
<feature type="transmembrane region" description="Helical" evidence="14">
    <location>
        <begin position="305"/>
        <end position="325"/>
    </location>
</feature>
<evidence type="ECO:0000256" key="2">
    <source>
        <dbReference type="ARBA" id="ARBA00004651"/>
    </source>
</evidence>
<dbReference type="EMBL" id="JBHSUA010000019">
    <property type="protein sequence ID" value="MFC6397277.1"/>
    <property type="molecule type" value="Genomic_DNA"/>
</dbReference>
<dbReference type="Pfam" id="PF01554">
    <property type="entry name" value="MatE"/>
    <property type="match status" value="2"/>
</dbReference>
<proteinExistence type="inferred from homology"/>
<keyword evidence="6" id="KW-0050">Antiport</keyword>
<feature type="transmembrane region" description="Helical" evidence="14">
    <location>
        <begin position="410"/>
        <end position="431"/>
    </location>
</feature>
<protein>
    <recommendedName>
        <fullName evidence="4">Probable multidrug resistance protein NorM</fullName>
    </recommendedName>
    <alternativeName>
        <fullName evidence="12">Multidrug-efflux transporter</fullName>
    </alternativeName>
</protein>
<evidence type="ECO:0000256" key="5">
    <source>
        <dbReference type="ARBA" id="ARBA00022448"/>
    </source>
</evidence>
<evidence type="ECO:0000256" key="1">
    <source>
        <dbReference type="ARBA" id="ARBA00003408"/>
    </source>
</evidence>
<comment type="similarity">
    <text evidence="3">Belongs to the multi antimicrobial extrusion (MATE) (TC 2.A.66.1) family.</text>
</comment>
<keyword evidence="8 14" id="KW-0812">Transmembrane</keyword>
<dbReference type="PANTHER" id="PTHR43298">
    <property type="entry name" value="MULTIDRUG RESISTANCE PROTEIN NORM-RELATED"/>
    <property type="match status" value="1"/>
</dbReference>
<evidence type="ECO:0000256" key="9">
    <source>
        <dbReference type="ARBA" id="ARBA00022989"/>
    </source>
</evidence>
<dbReference type="Proteomes" id="UP001596266">
    <property type="component" value="Unassembled WGS sequence"/>
</dbReference>
<feature type="transmembrane region" description="Helical" evidence="14">
    <location>
        <begin position="152"/>
        <end position="171"/>
    </location>
</feature>
<evidence type="ECO:0000313" key="15">
    <source>
        <dbReference type="EMBL" id="MFC6397277.1"/>
    </source>
</evidence>
<gene>
    <name evidence="15" type="ORF">ACFP57_09835</name>
</gene>
<feature type="transmembrane region" description="Helical" evidence="14">
    <location>
        <begin position="53"/>
        <end position="72"/>
    </location>
</feature>
<evidence type="ECO:0000256" key="13">
    <source>
        <dbReference type="SAM" id="MobiDB-lite"/>
    </source>
</evidence>
<evidence type="ECO:0000313" key="16">
    <source>
        <dbReference type="Proteomes" id="UP001596266"/>
    </source>
</evidence>
<sequence length="476" mass="49442">MSSTPSDDVSTGPSLDAAPTPTQLPPMDGLRGRLHRLAGPIIAEQVLQLSLDLANTALVAGLGAAALAAVGASLQVMFIVLSSLAALSVGCSILVAHTIGAGDTHRASQLARQALVWSGILALPFVVVGIVGAPVIVAGFGLDAEAAPLAVSYLRITMGTAGVIVGLDVLGGALRGAGDSKTPMVATMVAAVLNVPLAWALIEGRGPLPELGVSGAAWATFVSRGVGLCLLVAALWQGRRGMTIAGRQGWRPRRELISEVLRLGVPAAGEQLLISTAWLAVTMMISHVGTDELAVHRVVNQLMSMAFLVGFGVQIAHTSMLGRALGAGDVPRAMTITRMATRDGVALVCIVAVALWVFAEPIVRFFLHDPALVDLGVRTMHVMVFTQPFWAIAIQQSGAMRGMRDTVSPLVIEGVSNWTAAGLIAIVLFGFGGHLTAAWACYVVVGPFLAGAMLLARRRRERLYLASVRPAAVIAV</sequence>
<feature type="compositionally biased region" description="Polar residues" evidence="13">
    <location>
        <begin position="1"/>
        <end position="13"/>
    </location>
</feature>
<accession>A0ABW1X539</accession>
<keyword evidence="5" id="KW-0813">Transport</keyword>
<feature type="transmembrane region" description="Helical" evidence="14">
    <location>
        <begin position="345"/>
        <end position="367"/>
    </location>
</feature>
<feature type="transmembrane region" description="Helical" evidence="14">
    <location>
        <begin position="437"/>
        <end position="456"/>
    </location>
</feature>
<evidence type="ECO:0000256" key="3">
    <source>
        <dbReference type="ARBA" id="ARBA00010199"/>
    </source>
</evidence>
<feature type="transmembrane region" description="Helical" evidence="14">
    <location>
        <begin position="217"/>
        <end position="239"/>
    </location>
</feature>